<evidence type="ECO:0000256" key="1">
    <source>
        <dbReference type="ARBA" id="ARBA00004496"/>
    </source>
</evidence>
<feature type="compositionally biased region" description="Basic and acidic residues" evidence="8">
    <location>
        <begin position="1150"/>
        <end position="1168"/>
    </location>
</feature>
<reference evidence="9 10" key="1">
    <citation type="submission" date="2013-02" db="EMBL/GenBank/DDBJ databases">
        <title>The Genome Sequence of Plasmodium inui San Antonio 1.</title>
        <authorList>
            <consortium name="The Broad Institute Genome Sequencing Platform"/>
            <consortium name="The Broad Institute Genome Sequencing Center for Infectious Disease"/>
            <person name="Neafsey D."/>
            <person name="Cheeseman I."/>
            <person name="Volkman S."/>
            <person name="Adams J."/>
            <person name="Walker B."/>
            <person name="Young S.K."/>
            <person name="Zeng Q."/>
            <person name="Gargeya S."/>
            <person name="Fitzgerald M."/>
            <person name="Haas B."/>
            <person name="Abouelleil A."/>
            <person name="Alvarado L."/>
            <person name="Arachchi H.M."/>
            <person name="Berlin A.M."/>
            <person name="Chapman S.B."/>
            <person name="Dewar J."/>
            <person name="Goldberg J."/>
            <person name="Griggs A."/>
            <person name="Gujja S."/>
            <person name="Hansen M."/>
            <person name="Howarth C."/>
            <person name="Imamovic A."/>
            <person name="Larimer J."/>
            <person name="McCowan C."/>
            <person name="Murphy C."/>
            <person name="Neiman D."/>
            <person name="Pearson M."/>
            <person name="Priest M."/>
            <person name="Roberts A."/>
            <person name="Saif S."/>
            <person name="Shea T."/>
            <person name="Sisk P."/>
            <person name="Sykes S."/>
            <person name="Wortman J."/>
            <person name="Nusbaum C."/>
            <person name="Birren B."/>
        </authorList>
    </citation>
    <scope>NUCLEOTIDE SEQUENCE [LARGE SCALE GENOMIC DNA]</scope>
    <source>
        <strain evidence="9 10">San Antonio 1</strain>
    </source>
</reference>
<dbReference type="InterPro" id="IPR051973">
    <property type="entry name" value="tRNA_Anticodon_Mtase-Reg"/>
</dbReference>
<feature type="region of interest" description="Disordered" evidence="8">
    <location>
        <begin position="1180"/>
        <end position="1203"/>
    </location>
</feature>
<dbReference type="RefSeq" id="XP_008815226.1">
    <property type="nucleotide sequence ID" value="XM_008817004.1"/>
</dbReference>
<dbReference type="PANTHER" id="PTHR14344">
    <property type="entry name" value="WD REPEAT PROTEIN"/>
    <property type="match status" value="1"/>
</dbReference>
<evidence type="ECO:0000256" key="4">
    <source>
        <dbReference type="ARBA" id="ARBA00022694"/>
    </source>
</evidence>
<dbReference type="VEuPathDB" id="PlasmoDB:C922_01398"/>
<dbReference type="Gene3D" id="2.130.10.10">
    <property type="entry name" value="YVTN repeat-like/Quinoprotein amine dehydrogenase"/>
    <property type="match status" value="3"/>
</dbReference>
<organism evidence="9 10">
    <name type="scientific">Plasmodium inui San Antonio 1</name>
    <dbReference type="NCBI Taxonomy" id="1237626"/>
    <lineage>
        <taxon>Eukaryota</taxon>
        <taxon>Sar</taxon>
        <taxon>Alveolata</taxon>
        <taxon>Apicomplexa</taxon>
        <taxon>Aconoidasida</taxon>
        <taxon>Haemosporida</taxon>
        <taxon>Plasmodiidae</taxon>
        <taxon>Plasmodium</taxon>
        <taxon>Plasmodium (Plasmodium)</taxon>
    </lineage>
</organism>
<dbReference type="InterPro" id="IPR019775">
    <property type="entry name" value="WD40_repeat_CS"/>
</dbReference>
<evidence type="ECO:0000313" key="10">
    <source>
        <dbReference type="Proteomes" id="UP000030640"/>
    </source>
</evidence>
<feature type="region of interest" description="Disordered" evidence="8">
    <location>
        <begin position="509"/>
        <end position="542"/>
    </location>
</feature>
<dbReference type="OrthoDB" id="5594999at2759"/>
<proteinExistence type="inferred from homology"/>
<feature type="compositionally biased region" description="Polar residues" evidence="8">
    <location>
        <begin position="518"/>
        <end position="542"/>
    </location>
</feature>
<dbReference type="SUPFAM" id="SSF50978">
    <property type="entry name" value="WD40 repeat-like"/>
    <property type="match status" value="4"/>
</dbReference>
<dbReference type="InterPro" id="IPR015943">
    <property type="entry name" value="WD40/YVTN_repeat-like_dom_sf"/>
</dbReference>
<dbReference type="InterPro" id="IPR001680">
    <property type="entry name" value="WD40_rpt"/>
</dbReference>
<feature type="compositionally biased region" description="Low complexity" evidence="8">
    <location>
        <begin position="446"/>
        <end position="455"/>
    </location>
</feature>
<name>W7AAR4_9APIC</name>
<feature type="region of interest" description="Disordered" evidence="8">
    <location>
        <begin position="433"/>
        <end position="475"/>
    </location>
</feature>
<evidence type="ECO:0000256" key="8">
    <source>
        <dbReference type="SAM" id="MobiDB-lite"/>
    </source>
</evidence>
<dbReference type="GO" id="GO:0030488">
    <property type="term" value="P:tRNA methylation"/>
    <property type="evidence" value="ECO:0007669"/>
    <property type="project" value="TreeGrafter"/>
</dbReference>
<keyword evidence="3 7" id="KW-0853">WD repeat</keyword>
<comment type="similarity">
    <text evidence="6">Belongs to the WD repeat WDR6 family.</text>
</comment>
<feature type="compositionally biased region" description="Basic residues" evidence="8">
    <location>
        <begin position="1184"/>
        <end position="1200"/>
    </location>
</feature>
<feature type="repeat" description="WD" evidence="7">
    <location>
        <begin position="1585"/>
        <end position="1624"/>
    </location>
</feature>
<dbReference type="Proteomes" id="UP000030640">
    <property type="component" value="Unassembled WGS sequence"/>
</dbReference>
<evidence type="ECO:0000256" key="6">
    <source>
        <dbReference type="ARBA" id="ARBA00038255"/>
    </source>
</evidence>
<evidence type="ECO:0000256" key="5">
    <source>
        <dbReference type="ARBA" id="ARBA00022737"/>
    </source>
</evidence>
<keyword evidence="2" id="KW-0963">Cytoplasm</keyword>
<evidence type="ECO:0000256" key="7">
    <source>
        <dbReference type="PROSITE-ProRule" id="PRU00221"/>
    </source>
</evidence>
<dbReference type="GeneID" id="20036672"/>
<keyword evidence="10" id="KW-1185">Reference proteome</keyword>
<dbReference type="GO" id="GO:0005737">
    <property type="term" value="C:cytoplasm"/>
    <property type="evidence" value="ECO:0007669"/>
    <property type="project" value="UniProtKB-SubCell"/>
</dbReference>
<dbReference type="Pfam" id="PF00400">
    <property type="entry name" value="WD40"/>
    <property type="match status" value="4"/>
</dbReference>
<feature type="region of interest" description="Disordered" evidence="8">
    <location>
        <begin position="398"/>
        <end position="418"/>
    </location>
</feature>
<protein>
    <submittedName>
        <fullName evidence="9">Uncharacterized protein</fullName>
    </submittedName>
</protein>
<dbReference type="PROSITE" id="PS50082">
    <property type="entry name" value="WD_REPEATS_2"/>
    <property type="match status" value="1"/>
</dbReference>
<evidence type="ECO:0000256" key="3">
    <source>
        <dbReference type="ARBA" id="ARBA00022574"/>
    </source>
</evidence>
<dbReference type="SMART" id="SM00320">
    <property type="entry name" value="WD40"/>
    <property type="match status" value="7"/>
</dbReference>
<evidence type="ECO:0000256" key="2">
    <source>
        <dbReference type="ARBA" id="ARBA00022490"/>
    </source>
</evidence>
<keyword evidence="4" id="KW-0819">tRNA processing</keyword>
<accession>W7AAR4</accession>
<gene>
    <name evidence="9" type="ORF">C922_01398</name>
</gene>
<dbReference type="InterPro" id="IPR036322">
    <property type="entry name" value="WD40_repeat_dom_sf"/>
</dbReference>
<dbReference type="PROSITE" id="PS00678">
    <property type="entry name" value="WD_REPEATS_1"/>
    <property type="match status" value="1"/>
</dbReference>
<dbReference type="PANTHER" id="PTHR14344:SF3">
    <property type="entry name" value="WD REPEAT-CONTAINING PROTEIN 6"/>
    <property type="match status" value="1"/>
</dbReference>
<feature type="region of interest" description="Disordered" evidence="8">
    <location>
        <begin position="1146"/>
        <end position="1168"/>
    </location>
</feature>
<dbReference type="EMBL" id="KI965463">
    <property type="protein sequence ID" value="EUD68378.1"/>
    <property type="molecule type" value="Genomic_DNA"/>
</dbReference>
<keyword evidence="5" id="KW-0677">Repeat</keyword>
<comment type="subcellular location">
    <subcellularLocation>
        <location evidence="1">Cytoplasm</location>
    </subcellularLocation>
</comment>
<sequence>MPAGRNHKMFECRRICANHGVKAVCIIDGELVCVSFGNTIKIINVTTVDVLLQFAASTSSNIYGLTFQRRSQNGGTLIAHGVHKIYCYMLNISSNGKTCALKLVNKYCTNKWILRAKFLLPTYENTDETSHDANVKETRTKRDNRNVILLCLSNGSILLLHIYRGISSLKYKFKGIHLLYSADISIDEKKKVYKIEVAGGTPFNKILLWNFKLRKNKKTVKFFLSKKITSLEHAQELEGHRGIIFKVKFFGKHKYVGSVSDDREGRIWRRMCVEAQREHPVMNTKNGNELIQRNLDRCHSHHHAQYQCVRVLTGHDARIWDIDMGVFNKQIYFMTCSEDSTCIVYKKGYPKNYFQFGNNNGSTVRCICFHEPLGVIISGSDNGTVHVRSLSWGISKNGATTASSGGSPKGEQSFALNTPSVCSKSGDKNGPIISSCADSPKGEQNAAPACASASSTTIDAPPHGVDAQPEPKECTHTRTAQLTNGHSSWRCGHSERDCIDDIHMAESKRVNRTDDESISNVSHRACTKQSNPSDQLPNNSGKQYTHAKDLVAQNDSIHFVVDYLEEKLRRSNDWIRSVSHVNLYDIIISTNAGRIYIFKTKDAKDTKNIQVLLIYEEEKKNYLVTCLAFHGLDYICLGFSNGFCCFIFLKNEKDATELIKSGEQNKELTYFKCFDHRISEMCLVPLASVNYDRLISRAGYGNVEDVLHAWVKKEVEGGASDGNCRRNRYNNGDPRATSNFYQIVYNHEAGPLQHRGGNSHDAQSGSGVVHIRTLLLAVFDHTGVIQIFSAEKGEHKFEADRIEQNKAQVNEVAQTYIDVKNNKSKIISVTYLMKQRRKKMGIIFFVGDEYGCIFVIYVKTPIEYNSQELFYDFPNSFIKSKQKLRVHNNRKVFDIKIIDRFVYSCGQNGHIVKYQLYKDGNGVYTLYRLCLIKVGFYTSIYKLLPMSVGSHKAVQGGSNLGLDEQMCHVGKVGEVEQEYHGHITRGANSKLQRSSAPTHGEEENTHNMFICCFKDKQFVLYDLRNKVEYLSVQCGGFRRPLSIFTKFSPNFMKAFSFCFCKEKNVHFSVKTLCSTQQRATFPYEQIYINPGFHSKNVSCVLWVSKRYLCTCSEDGTIKIVHVKKCCAEKWKKKCFLNRGENTNWGNNMDGRSKGELAAPSKEDKQDGRRISSRIIDGTEFSPEKKHHSPFTRASFKRSTRKNSPFRQNQISLLNHRMDIIQNVYNHSEPIFYMCFLESPFHHFKKLKLLTSVGAKNSINIFYLYMDVQNTPIIYHVEKVRVHKFSSDLRFLSVQGRFRVLLTDGNRHLIRVDLFVGTSLGLILHYAGDYEFAHYENIIFSKVMELAHLVCSYNLGSTILALSLTDIFLSDSLENKCKGDAHSGLHDRRSAPLRSCFFQKRVSFGNFAEVEKRNCSSEQFGGHLHMRNDNDNGRLEAKETNGGKKVEKCECQTFPPSNKVEDVLQRVSCGHPNSLHKPTEHLLLNKRKGNKIFRGSILCCGLNNGEIHFYQFGKKLVPLMEKVQLHQNGINKLCVKRRKDTLEVFTCGDDQSLNVLTVKISPPSESLLNGEPNHIHLSVVGKSSFTNAHLSSIRSLALFSNFLASVSWDQYISIWNVRRDKNENIFLKREKKIKMAVYDVSCLNVYVIKKKAIHKMASPNGEPPPHRLSIDRVRQGSERLPIPPRSSRTTVYLTVAGSNGSLESFCLNSAT</sequence>
<evidence type="ECO:0000313" key="9">
    <source>
        <dbReference type="EMBL" id="EUD68378.1"/>
    </source>
</evidence>